<reference evidence="10 11" key="1">
    <citation type="journal article" date="2021" name="G3 (Bethesda)">
        <title>Improved contiguity of the threespine stickleback genome using long-read sequencing.</title>
        <authorList>
            <person name="Nath S."/>
            <person name="Shaw D.E."/>
            <person name="White M.A."/>
        </authorList>
    </citation>
    <scope>NUCLEOTIDE SEQUENCE [LARGE SCALE GENOMIC DNA]</scope>
    <source>
        <strain evidence="10 11">Lake Benthic</strain>
    </source>
</reference>
<evidence type="ECO:0000313" key="11">
    <source>
        <dbReference type="Proteomes" id="UP000007635"/>
    </source>
</evidence>
<name>G3NEL0_GASAC</name>
<evidence type="ECO:0000256" key="1">
    <source>
        <dbReference type="ARBA" id="ARBA00003263"/>
    </source>
</evidence>
<dbReference type="AlphaFoldDB" id="G3NEL0"/>
<protein>
    <recommendedName>
        <fullName evidence="9">Homeobox domain-containing protein</fullName>
    </recommendedName>
</protein>
<evidence type="ECO:0000259" key="9">
    <source>
        <dbReference type="PROSITE" id="PS50071"/>
    </source>
</evidence>
<comment type="subcellular location">
    <subcellularLocation>
        <location evidence="2 6 7">Nucleus</location>
    </subcellularLocation>
</comment>
<keyword evidence="5 6" id="KW-0539">Nucleus</keyword>
<dbReference type="GeneTree" id="ENSGT00940000165215"/>
<reference evidence="10" key="3">
    <citation type="submission" date="2025-09" db="UniProtKB">
        <authorList>
            <consortium name="Ensembl"/>
        </authorList>
    </citation>
    <scope>IDENTIFICATION</scope>
</reference>
<organism evidence="10 11">
    <name type="scientific">Gasterosteus aculeatus aculeatus</name>
    <name type="common">three-spined stickleback</name>
    <dbReference type="NCBI Taxonomy" id="481459"/>
    <lineage>
        <taxon>Eukaryota</taxon>
        <taxon>Metazoa</taxon>
        <taxon>Chordata</taxon>
        <taxon>Craniata</taxon>
        <taxon>Vertebrata</taxon>
        <taxon>Euteleostomi</taxon>
        <taxon>Actinopterygii</taxon>
        <taxon>Neopterygii</taxon>
        <taxon>Teleostei</taxon>
        <taxon>Neoteleostei</taxon>
        <taxon>Acanthomorphata</taxon>
        <taxon>Eupercaria</taxon>
        <taxon>Perciformes</taxon>
        <taxon>Cottioidei</taxon>
        <taxon>Gasterosteales</taxon>
        <taxon>Gasterosteidae</taxon>
        <taxon>Gasterosteus</taxon>
    </lineage>
</organism>
<dbReference type="FunCoup" id="G3NEL0">
    <property type="interactions" value="4"/>
</dbReference>
<sequence length="236" mass="26927">MVSDHFMQGSFKSDEVPFETQTYWCQSLSASGRETLKGGQQNTSRSLLGYIMANFSVEWLSKSYYEDSLLPSKVHGRSRDSPTSPNDSCGYASGSENEVGDDSEWEATQQRRMRTKFSSEQVRKLENAFGRHNYLGTMQRRRIAEKLNLSETQVKTWFQNRRMKLKRENLYLRPELPFPVVLLAPVRFQHPALGGQLPPGGSGFYPQLDPLHRAVLPAAAVPQRCSHPVTMPPYFY</sequence>
<feature type="domain" description="Homeobox" evidence="9">
    <location>
        <begin position="108"/>
        <end position="168"/>
    </location>
</feature>
<keyword evidence="4 6" id="KW-0371">Homeobox</keyword>
<evidence type="ECO:0000256" key="5">
    <source>
        <dbReference type="ARBA" id="ARBA00023242"/>
    </source>
</evidence>
<dbReference type="Proteomes" id="UP000007635">
    <property type="component" value="Chromosome VI"/>
</dbReference>
<dbReference type="CDD" id="cd00086">
    <property type="entry name" value="homeodomain"/>
    <property type="match status" value="1"/>
</dbReference>
<dbReference type="Bgee" id="ENSGACG00000002875">
    <property type="expression patterns" value="Expressed in embryo"/>
</dbReference>
<dbReference type="InterPro" id="IPR009057">
    <property type="entry name" value="Homeodomain-like_sf"/>
</dbReference>
<dbReference type="eggNOG" id="KOG0488">
    <property type="taxonomic scope" value="Eukaryota"/>
</dbReference>
<dbReference type="InterPro" id="IPR001356">
    <property type="entry name" value="HD"/>
</dbReference>
<dbReference type="OMA" id="CLARSYY"/>
<dbReference type="PROSITE" id="PS00027">
    <property type="entry name" value="HOMEOBOX_1"/>
    <property type="match status" value="1"/>
</dbReference>
<keyword evidence="11" id="KW-1185">Reference proteome</keyword>
<keyword evidence="3 6" id="KW-0238">DNA-binding</keyword>
<proteinExistence type="predicted"/>
<dbReference type="STRING" id="69293.ENSGACP00000003761"/>
<dbReference type="InterPro" id="IPR050848">
    <property type="entry name" value="Homeobox_TF"/>
</dbReference>
<dbReference type="InParanoid" id="G3NEL0"/>
<dbReference type="Gene3D" id="1.10.10.60">
    <property type="entry name" value="Homeodomain-like"/>
    <property type="match status" value="1"/>
</dbReference>
<evidence type="ECO:0000256" key="6">
    <source>
        <dbReference type="PROSITE-ProRule" id="PRU00108"/>
    </source>
</evidence>
<comment type="function">
    <text evidence="1">Sequence-specific transcription factor which is part of a developmental regulatory system that provides cells with specific positional identities on the anterior-posterior axis.</text>
</comment>
<evidence type="ECO:0000256" key="8">
    <source>
        <dbReference type="SAM" id="MobiDB-lite"/>
    </source>
</evidence>
<dbReference type="PANTHER" id="PTHR24333:SF5">
    <property type="entry name" value="VENT HOMEOBOX"/>
    <property type="match status" value="1"/>
</dbReference>
<dbReference type="PANTHER" id="PTHR24333">
    <property type="entry name" value="HOMEO BOX HB9 LIKE A-RELATED"/>
    <property type="match status" value="1"/>
</dbReference>
<dbReference type="SUPFAM" id="SSF46689">
    <property type="entry name" value="Homeodomain-like"/>
    <property type="match status" value="1"/>
</dbReference>
<feature type="region of interest" description="Disordered" evidence="8">
    <location>
        <begin position="73"/>
        <end position="105"/>
    </location>
</feature>
<accession>G3NEL0</accession>
<feature type="DNA-binding region" description="Homeobox" evidence="6">
    <location>
        <begin position="110"/>
        <end position="169"/>
    </location>
</feature>
<dbReference type="PROSITE" id="PS50071">
    <property type="entry name" value="HOMEOBOX_2"/>
    <property type="match status" value="1"/>
</dbReference>
<dbReference type="GO" id="GO:0005634">
    <property type="term" value="C:nucleus"/>
    <property type="evidence" value="ECO:0007669"/>
    <property type="project" value="UniProtKB-SubCell"/>
</dbReference>
<evidence type="ECO:0000313" key="10">
    <source>
        <dbReference type="Ensembl" id="ENSGACP00000003761.2"/>
    </source>
</evidence>
<dbReference type="InterPro" id="IPR017970">
    <property type="entry name" value="Homeobox_CS"/>
</dbReference>
<dbReference type="GO" id="GO:0003677">
    <property type="term" value="F:DNA binding"/>
    <property type="evidence" value="ECO:0007669"/>
    <property type="project" value="UniProtKB-UniRule"/>
</dbReference>
<evidence type="ECO:0000256" key="2">
    <source>
        <dbReference type="ARBA" id="ARBA00004123"/>
    </source>
</evidence>
<evidence type="ECO:0000256" key="7">
    <source>
        <dbReference type="RuleBase" id="RU000682"/>
    </source>
</evidence>
<dbReference type="Ensembl" id="ENSGACT00000003774.2">
    <property type="protein sequence ID" value="ENSGACP00000003761.2"/>
    <property type="gene ID" value="ENSGACG00000002875.2"/>
</dbReference>
<evidence type="ECO:0000256" key="4">
    <source>
        <dbReference type="ARBA" id="ARBA00023155"/>
    </source>
</evidence>
<evidence type="ECO:0000256" key="3">
    <source>
        <dbReference type="ARBA" id="ARBA00023125"/>
    </source>
</evidence>
<dbReference type="SMART" id="SM00389">
    <property type="entry name" value="HOX"/>
    <property type="match status" value="1"/>
</dbReference>
<dbReference type="Pfam" id="PF00046">
    <property type="entry name" value="Homeodomain"/>
    <property type="match status" value="1"/>
</dbReference>
<reference evidence="10" key="2">
    <citation type="submission" date="2025-08" db="UniProtKB">
        <authorList>
            <consortium name="Ensembl"/>
        </authorList>
    </citation>
    <scope>IDENTIFICATION</scope>
</reference>
<dbReference type="GO" id="GO:0000981">
    <property type="term" value="F:DNA-binding transcription factor activity, RNA polymerase II-specific"/>
    <property type="evidence" value="ECO:0007669"/>
    <property type="project" value="InterPro"/>
</dbReference>